<evidence type="ECO:0000256" key="2">
    <source>
        <dbReference type="ARBA" id="ARBA00022723"/>
    </source>
</evidence>
<evidence type="ECO:0000313" key="5">
    <source>
        <dbReference type="EMBL" id="ACQ79048.1"/>
    </source>
</evidence>
<dbReference type="InterPro" id="IPR029017">
    <property type="entry name" value="Enolase-like_N"/>
</dbReference>
<organism evidence="5 6">
    <name type="scientific">Beutenbergia cavernae (strain ATCC BAA-8 / DSM 12333 / CCUG 43141 / JCM 11478 / NBRC 16432 / NCIMB 13614 / HKI 0122)</name>
    <dbReference type="NCBI Taxonomy" id="471853"/>
    <lineage>
        <taxon>Bacteria</taxon>
        <taxon>Bacillati</taxon>
        <taxon>Actinomycetota</taxon>
        <taxon>Actinomycetes</taxon>
        <taxon>Micrococcales</taxon>
        <taxon>Beutenbergiaceae</taxon>
        <taxon>Beutenbergia</taxon>
    </lineage>
</organism>
<dbReference type="STRING" id="471853.Bcav_0787"/>
<comment type="cofactor">
    <cofactor evidence="1">
        <name>Mg(2+)</name>
        <dbReference type="ChEBI" id="CHEBI:18420"/>
    </cofactor>
</comment>
<dbReference type="GO" id="GO:0016836">
    <property type="term" value="F:hydro-lyase activity"/>
    <property type="evidence" value="ECO:0007669"/>
    <property type="project" value="TreeGrafter"/>
</dbReference>
<dbReference type="SUPFAM" id="SSF51604">
    <property type="entry name" value="Enolase C-terminal domain-like"/>
    <property type="match status" value="1"/>
</dbReference>
<dbReference type="GO" id="GO:0000287">
    <property type="term" value="F:magnesium ion binding"/>
    <property type="evidence" value="ECO:0007669"/>
    <property type="project" value="TreeGrafter"/>
</dbReference>
<dbReference type="eggNOG" id="COG4948">
    <property type="taxonomic scope" value="Bacteria"/>
</dbReference>
<dbReference type="SMART" id="SM00922">
    <property type="entry name" value="MR_MLE"/>
    <property type="match status" value="1"/>
</dbReference>
<dbReference type="KEGG" id="bcv:Bcav_0787"/>
<keyword evidence="6" id="KW-1185">Reference proteome</keyword>
<dbReference type="Gene3D" id="3.20.20.120">
    <property type="entry name" value="Enolase-like C-terminal domain"/>
    <property type="match status" value="1"/>
</dbReference>
<evidence type="ECO:0000313" key="6">
    <source>
        <dbReference type="Proteomes" id="UP000007962"/>
    </source>
</evidence>
<dbReference type="InterPro" id="IPR029065">
    <property type="entry name" value="Enolase_C-like"/>
</dbReference>
<feature type="domain" description="Mandelate racemase/muconate lactonizing enzyme C-terminal" evidence="4">
    <location>
        <begin position="149"/>
        <end position="246"/>
    </location>
</feature>
<dbReference type="InterPro" id="IPR013341">
    <property type="entry name" value="Mandelate_racemase_N_dom"/>
</dbReference>
<dbReference type="AlphaFoldDB" id="C5BYU0"/>
<dbReference type="SUPFAM" id="SSF54826">
    <property type="entry name" value="Enolase N-terminal domain-like"/>
    <property type="match status" value="1"/>
</dbReference>
<dbReference type="SFLD" id="SFLDS00001">
    <property type="entry name" value="Enolase"/>
    <property type="match status" value="1"/>
</dbReference>
<dbReference type="Proteomes" id="UP000007962">
    <property type="component" value="Chromosome"/>
</dbReference>
<evidence type="ECO:0000259" key="4">
    <source>
        <dbReference type="SMART" id="SM00922"/>
    </source>
</evidence>
<dbReference type="RefSeq" id="WP_012725828.1">
    <property type="nucleotide sequence ID" value="NC_012669.1"/>
</dbReference>
<proteinExistence type="predicted"/>
<dbReference type="EMBL" id="CP001618">
    <property type="protein sequence ID" value="ACQ79048.1"/>
    <property type="molecule type" value="Genomic_DNA"/>
</dbReference>
<accession>C5BYU0</accession>
<dbReference type="InterPro" id="IPR013342">
    <property type="entry name" value="Mandelate_racemase_C"/>
</dbReference>
<sequence>MTDAASSSARITGLTTRILRGGLPRAWDGGVRANHVVAVDVRCSDGVVGHGFSWTPRIGPRAVRSLLEHDLAPWATGRPADPETLWDDAWAYLHEGGGGGLTTIALAGLDLALWDAAGRRARAGVPDVVGRRTSDVATYASGVNLDYELPDLLDQVGRWVDDGFDAVKIKIGSPDLTRDVTRVRAVRDVLGPDRALMVDANQRWDLPTAQHAIDTLAAFDLTWVEEPLRADDTRGYAALARTSPVPLAWGENGHHVHRFRDMVDNAAAGVRILQPNIVRVGGYTPFLRIALEAIAAGIEVAPHLLPDLSAQAALTLPAPTRVESIDGAWLGDLGLLSAPSPVRRRGTRLEVARAPGWGLTFRGQRPADAGASGDATAHR</sequence>
<dbReference type="PANTHER" id="PTHR13794">
    <property type="entry name" value="ENOLASE SUPERFAMILY, MANDELATE RACEMASE"/>
    <property type="match status" value="1"/>
</dbReference>
<dbReference type="Pfam" id="PF13378">
    <property type="entry name" value="MR_MLE_C"/>
    <property type="match status" value="1"/>
</dbReference>
<dbReference type="InterPro" id="IPR036849">
    <property type="entry name" value="Enolase-like_C_sf"/>
</dbReference>
<dbReference type="OrthoDB" id="9796450at2"/>
<dbReference type="InterPro" id="IPR046945">
    <property type="entry name" value="RHMD-like"/>
</dbReference>
<evidence type="ECO:0000256" key="3">
    <source>
        <dbReference type="ARBA" id="ARBA00022842"/>
    </source>
</evidence>
<dbReference type="PROSITE" id="PS00909">
    <property type="entry name" value="MR_MLE_2"/>
    <property type="match status" value="1"/>
</dbReference>
<reference evidence="5 6" key="1">
    <citation type="journal article" date="2009" name="Stand. Genomic Sci.">
        <title>Complete genome sequence of Beutenbergia cavernae type strain (HKI 0122).</title>
        <authorList>
            <person name="Land M."/>
            <person name="Pukall R."/>
            <person name="Abt B."/>
            <person name="Goker M."/>
            <person name="Rohde M."/>
            <person name="Glavina Del Rio T."/>
            <person name="Tice H."/>
            <person name="Copeland A."/>
            <person name="Cheng J.F."/>
            <person name="Lucas S."/>
            <person name="Chen F."/>
            <person name="Nolan M."/>
            <person name="Bruce D."/>
            <person name="Goodwin L."/>
            <person name="Pitluck S."/>
            <person name="Ivanova N."/>
            <person name="Mavromatis K."/>
            <person name="Ovchinnikova G."/>
            <person name="Pati A."/>
            <person name="Chen A."/>
            <person name="Palaniappan K."/>
            <person name="Hauser L."/>
            <person name="Chang Y.J."/>
            <person name="Jefferies C.C."/>
            <person name="Saunders E."/>
            <person name="Brettin T."/>
            <person name="Detter J.C."/>
            <person name="Han C."/>
            <person name="Chain P."/>
            <person name="Bristow J."/>
            <person name="Eisen J.A."/>
            <person name="Markowitz V."/>
            <person name="Hugenholtz P."/>
            <person name="Kyrpides N.C."/>
            <person name="Klenk H.P."/>
            <person name="Lapidus A."/>
        </authorList>
    </citation>
    <scope>NUCLEOTIDE SEQUENCE [LARGE SCALE GENOMIC DNA]</scope>
    <source>
        <strain evidence="6">ATCC BAA-8 / DSM 12333 / NBRC 16432</strain>
    </source>
</reference>
<dbReference type="Gene3D" id="3.30.390.10">
    <property type="entry name" value="Enolase-like, N-terminal domain"/>
    <property type="match status" value="1"/>
</dbReference>
<dbReference type="InterPro" id="IPR018110">
    <property type="entry name" value="Mandel_Rmase/mucon_lact_enz_CS"/>
</dbReference>
<dbReference type="PANTHER" id="PTHR13794:SF58">
    <property type="entry name" value="MITOCHONDRIAL ENOLASE SUPERFAMILY MEMBER 1"/>
    <property type="match status" value="1"/>
</dbReference>
<dbReference type="HOGENOM" id="CLU_030273_3_1_11"/>
<keyword evidence="3" id="KW-0460">Magnesium</keyword>
<dbReference type="Pfam" id="PF02746">
    <property type="entry name" value="MR_MLE_N"/>
    <property type="match status" value="1"/>
</dbReference>
<keyword evidence="2" id="KW-0479">Metal-binding</keyword>
<dbReference type="CDD" id="cd03316">
    <property type="entry name" value="MR_like"/>
    <property type="match status" value="1"/>
</dbReference>
<protein>
    <submittedName>
        <fullName evidence="5">Mandelate racemase/muconate lactonizing protein</fullName>
    </submittedName>
</protein>
<evidence type="ECO:0000256" key="1">
    <source>
        <dbReference type="ARBA" id="ARBA00001946"/>
    </source>
</evidence>
<dbReference type="GO" id="GO:0016052">
    <property type="term" value="P:carbohydrate catabolic process"/>
    <property type="evidence" value="ECO:0007669"/>
    <property type="project" value="TreeGrafter"/>
</dbReference>
<gene>
    <name evidence="5" type="ordered locus">Bcav_0787</name>
</gene>
<dbReference type="GO" id="GO:0009063">
    <property type="term" value="P:amino acid catabolic process"/>
    <property type="evidence" value="ECO:0007669"/>
    <property type="project" value="InterPro"/>
</dbReference>
<name>C5BYU0_BEUC1</name>